<accession>A0A8S4R899</accession>
<evidence type="ECO:0000313" key="1">
    <source>
        <dbReference type="EMBL" id="CAH2232431.1"/>
    </source>
</evidence>
<comment type="caution">
    <text evidence="1">The sequence shown here is derived from an EMBL/GenBank/DDBJ whole genome shotgun (WGS) entry which is preliminary data.</text>
</comment>
<keyword evidence="2" id="KW-1185">Reference proteome</keyword>
<dbReference type="Proteomes" id="UP000838756">
    <property type="component" value="Unassembled WGS sequence"/>
</dbReference>
<evidence type="ECO:0000313" key="2">
    <source>
        <dbReference type="Proteomes" id="UP000838756"/>
    </source>
</evidence>
<name>A0A8S4R899_9NEOP</name>
<protein>
    <submittedName>
        <fullName evidence="1">Jg19365 protein</fullName>
    </submittedName>
</protein>
<proteinExistence type="predicted"/>
<sequence length="130" mass="15126">MIVNVDVGKEQLILLLFAEYSKLSLIFINSSPFELYTGELLVQHAQQRLLEWKPWGEKRRQGRPQMRWKDEVKKVAGLNCIHTVNVARNGRSWPPIWSKKAEEEEEDHHHHHQSSTALGGPWLGQAYFSI</sequence>
<organism evidence="1 2">
    <name type="scientific">Pararge aegeria aegeria</name>
    <dbReference type="NCBI Taxonomy" id="348720"/>
    <lineage>
        <taxon>Eukaryota</taxon>
        <taxon>Metazoa</taxon>
        <taxon>Ecdysozoa</taxon>
        <taxon>Arthropoda</taxon>
        <taxon>Hexapoda</taxon>
        <taxon>Insecta</taxon>
        <taxon>Pterygota</taxon>
        <taxon>Neoptera</taxon>
        <taxon>Endopterygota</taxon>
        <taxon>Lepidoptera</taxon>
        <taxon>Glossata</taxon>
        <taxon>Ditrysia</taxon>
        <taxon>Papilionoidea</taxon>
        <taxon>Nymphalidae</taxon>
        <taxon>Satyrinae</taxon>
        <taxon>Satyrini</taxon>
        <taxon>Parargina</taxon>
        <taxon>Pararge</taxon>
    </lineage>
</organism>
<reference evidence="1" key="1">
    <citation type="submission" date="2022-03" db="EMBL/GenBank/DDBJ databases">
        <authorList>
            <person name="Lindestad O."/>
        </authorList>
    </citation>
    <scope>NUCLEOTIDE SEQUENCE</scope>
</reference>
<dbReference type="AlphaFoldDB" id="A0A8S4R899"/>
<dbReference type="EMBL" id="CAKXAJ010024901">
    <property type="protein sequence ID" value="CAH2232431.1"/>
    <property type="molecule type" value="Genomic_DNA"/>
</dbReference>
<gene>
    <name evidence="1" type="primary">jg19365</name>
    <name evidence="1" type="ORF">PAEG_LOCUS10698</name>
</gene>